<keyword evidence="4" id="KW-1133">Transmembrane helix</keyword>
<dbReference type="EC" id="3.4.23.-" evidence="6"/>
<comment type="caution">
    <text evidence="6">The sequence shown here is derived from an EMBL/GenBank/DDBJ whole genome shotgun (WGS) entry which is preliminary data.</text>
</comment>
<keyword evidence="4" id="KW-0472">Membrane</keyword>
<gene>
    <name evidence="6" type="ORF">POL67_09495</name>
</gene>
<feature type="transmembrane region" description="Helical" evidence="4">
    <location>
        <begin position="51"/>
        <end position="72"/>
    </location>
</feature>
<evidence type="ECO:0000313" key="6">
    <source>
        <dbReference type="EMBL" id="MDC0741578.1"/>
    </source>
</evidence>
<dbReference type="Gene3D" id="2.40.70.10">
    <property type="entry name" value="Acid Proteases"/>
    <property type="match status" value="1"/>
</dbReference>
<dbReference type="Proteomes" id="UP001221411">
    <property type="component" value="Unassembled WGS sequence"/>
</dbReference>
<evidence type="ECO:0000256" key="1">
    <source>
        <dbReference type="ARBA" id="ARBA00022737"/>
    </source>
</evidence>
<dbReference type="GO" id="GO:0006508">
    <property type="term" value="P:proteolysis"/>
    <property type="evidence" value="ECO:0007669"/>
    <property type="project" value="UniProtKB-KW"/>
</dbReference>
<organism evidence="6 7">
    <name type="scientific">Polyangium mundeleinium</name>
    <dbReference type="NCBI Taxonomy" id="2995306"/>
    <lineage>
        <taxon>Bacteria</taxon>
        <taxon>Pseudomonadati</taxon>
        <taxon>Myxococcota</taxon>
        <taxon>Polyangia</taxon>
        <taxon>Polyangiales</taxon>
        <taxon>Polyangiaceae</taxon>
        <taxon>Polyangium</taxon>
    </lineage>
</organism>
<dbReference type="Pfam" id="PF13650">
    <property type="entry name" value="Asp_protease_2"/>
    <property type="match status" value="1"/>
</dbReference>
<dbReference type="PROSITE" id="PS50005">
    <property type="entry name" value="TPR"/>
    <property type="match status" value="1"/>
</dbReference>
<dbReference type="SUPFAM" id="SSF50630">
    <property type="entry name" value="Acid proteases"/>
    <property type="match status" value="1"/>
</dbReference>
<dbReference type="EMBL" id="JAQNDO010000001">
    <property type="protein sequence ID" value="MDC0741578.1"/>
    <property type="molecule type" value="Genomic_DNA"/>
</dbReference>
<dbReference type="CDD" id="cd05483">
    <property type="entry name" value="retropepsin_like_bacteria"/>
    <property type="match status" value="1"/>
</dbReference>
<accession>A0ABT5EID8</accession>
<dbReference type="InterPro" id="IPR034122">
    <property type="entry name" value="Retropepsin-like_bacterial"/>
</dbReference>
<reference evidence="6 7" key="1">
    <citation type="submission" date="2022-11" db="EMBL/GenBank/DDBJ databases">
        <title>Minimal conservation of predation-associated metabolite biosynthetic gene clusters underscores biosynthetic potential of Myxococcota including descriptions for ten novel species: Archangium lansinium sp. nov., Myxococcus landrumus sp. nov., Nannocystis bai.</title>
        <authorList>
            <person name="Ahearne A."/>
            <person name="Stevens C."/>
            <person name="Dowd S."/>
        </authorList>
    </citation>
    <scope>NUCLEOTIDE SEQUENCE [LARGE SCALE GENOMIC DNA]</scope>
    <source>
        <strain evidence="6 7">RJM3</strain>
    </source>
</reference>
<dbReference type="Pfam" id="PF07719">
    <property type="entry name" value="TPR_2"/>
    <property type="match status" value="1"/>
</dbReference>
<dbReference type="PROSITE" id="PS50119">
    <property type="entry name" value="ZF_BBOX"/>
    <property type="match status" value="1"/>
</dbReference>
<keyword evidence="4" id="KW-0812">Transmembrane</keyword>
<dbReference type="PROSITE" id="PS51257">
    <property type="entry name" value="PROKAR_LIPOPROTEIN"/>
    <property type="match status" value="1"/>
</dbReference>
<dbReference type="PROSITE" id="PS00141">
    <property type="entry name" value="ASP_PROTEASE"/>
    <property type="match status" value="1"/>
</dbReference>
<feature type="domain" description="B box-type" evidence="5">
    <location>
        <begin position="1"/>
        <end position="51"/>
    </location>
</feature>
<dbReference type="GO" id="GO:0008233">
    <property type="term" value="F:peptidase activity"/>
    <property type="evidence" value="ECO:0007669"/>
    <property type="project" value="UniProtKB-KW"/>
</dbReference>
<proteinExistence type="predicted"/>
<dbReference type="InterPro" id="IPR000315">
    <property type="entry name" value="Znf_B-box"/>
</dbReference>
<dbReference type="RefSeq" id="WP_271916900.1">
    <property type="nucleotide sequence ID" value="NZ_JAQNDO010000001.1"/>
</dbReference>
<evidence type="ECO:0000256" key="2">
    <source>
        <dbReference type="ARBA" id="ARBA00022803"/>
    </source>
</evidence>
<dbReference type="NCBIfam" id="TIGR02281">
    <property type="entry name" value="clan_AA_DTGA"/>
    <property type="match status" value="1"/>
</dbReference>
<dbReference type="Gene3D" id="1.25.40.10">
    <property type="entry name" value="Tetratricopeptide repeat domain"/>
    <property type="match status" value="1"/>
</dbReference>
<evidence type="ECO:0000256" key="3">
    <source>
        <dbReference type="PROSITE-ProRule" id="PRU00339"/>
    </source>
</evidence>
<protein>
    <submittedName>
        <fullName evidence="6">TIGR02281 family clan AA aspartic protease</fullName>
        <ecNumber evidence="6">3.4.23.-</ecNumber>
    </submittedName>
</protein>
<evidence type="ECO:0000313" key="7">
    <source>
        <dbReference type="Proteomes" id="UP001221411"/>
    </source>
</evidence>
<dbReference type="InterPro" id="IPR021109">
    <property type="entry name" value="Peptidase_aspartic_dom_sf"/>
</dbReference>
<dbReference type="InterPro" id="IPR011969">
    <property type="entry name" value="Clan_AA_Asp_peptidase_C"/>
</dbReference>
<dbReference type="InterPro" id="IPR001969">
    <property type="entry name" value="Aspartic_peptidase_AS"/>
</dbReference>
<keyword evidence="6" id="KW-0645">Protease</keyword>
<dbReference type="InterPro" id="IPR013105">
    <property type="entry name" value="TPR_2"/>
</dbReference>
<feature type="repeat" description="TPR" evidence="3">
    <location>
        <begin position="170"/>
        <end position="203"/>
    </location>
</feature>
<dbReference type="InterPro" id="IPR011990">
    <property type="entry name" value="TPR-like_helical_dom_sf"/>
</dbReference>
<sequence>MQRPVCQAHPGQPAAASCSQCFVALCTVCRQFDGMQPVCPNCLRKQRRAPLVRALVALVVLGGVGGGGYWAYRTYQPRYDYGAASNSVHKLEAELQKEPCDRPKTLELLETMLAAGDSRGVLARAATFSAACGEFVQTRRITYRAHQRLGEADAAAADLTALVNSEPYQFHYRAWRGVVYQEKGDLDRAAEDFRQALLLYPKLTDIPLNLATVYEKQGKPCEAAFPLQQLVFHHPRAPWTPGIRTRIADLLQKGGCSVVGEGRAALRMEPGQLQIRAKVRLDDKETASFVVDTGASYVTLPRALADRLGLDLTGAPKVELQTANGRKDGLFILMSSIAVDKLAAKRVPAVVVDDLGAGVEGLLGLSFLSRFELRQADGVIEIAVPTP</sequence>
<keyword evidence="6" id="KW-0378">Hydrolase</keyword>
<keyword evidence="2 3" id="KW-0802">TPR repeat</keyword>
<dbReference type="InterPro" id="IPR019734">
    <property type="entry name" value="TPR_rpt"/>
</dbReference>
<evidence type="ECO:0000259" key="5">
    <source>
        <dbReference type="PROSITE" id="PS50119"/>
    </source>
</evidence>
<dbReference type="SUPFAM" id="SSF48452">
    <property type="entry name" value="TPR-like"/>
    <property type="match status" value="1"/>
</dbReference>
<name>A0ABT5EID8_9BACT</name>
<keyword evidence="1" id="KW-0677">Repeat</keyword>
<keyword evidence="7" id="KW-1185">Reference proteome</keyword>
<evidence type="ECO:0000256" key="4">
    <source>
        <dbReference type="SAM" id="Phobius"/>
    </source>
</evidence>